<sequence length="594" mass="66551">MQEEGRFLHGVSIGGYRSFSGEQQTLGGLSRINILAGQNNAGKSNIIRFLKGYLRPDAITPDELDLPAGRPRGSGMTMSLARPIRDDDLEAALEPYRQQGSIDAGLRALKKIFHASAMDRGYDDLVWFDYRLPDPSSGSWGTWRLGEQQIGQIVSAEFHGYGETQLRDATMSVFHRAGSSADNLRRLLELFSPLRHLPKFEVVEAFRQIRVDSATDTAQISTNGENLVRALQRLERPTIDRLSDEDRFEAINKFVQVVLDDESARLRIPHDAQIIQVRRASGTLPLSHLGTGVHQVVILAAAATLLEDHVVCIEEPEVHLHPLLQRKLLRYLATETTNQYVIATHSAHLLDSSDATVFHVQLTENGTEVQRAGTPQDLSNICHDLGYQPSDLLQANSVIWVEGPSDRIYLKHWISLVDPSLVEGIHYSIMFYGGRLLSHLSANDPEVDEFISLRRLNRHIAIMIDSDKRSSGASINATKRRIRDEFDDPTYPGFAWVTACREIENYVPRDVLREAIVATHPNAVPIHDGQAWSAPLELRGGRAHVDKVRVAREACLRIGPDNLRQFKLDQRLRQLITFISEANGATAPKPQNKR</sequence>
<dbReference type="KEGG" id="afs:AFR_05240"/>
<dbReference type="InterPro" id="IPR051396">
    <property type="entry name" value="Bact_Antivir_Def_Nuclease"/>
</dbReference>
<gene>
    <name evidence="2" type="ORF">AFR_05240</name>
</gene>
<dbReference type="Proteomes" id="UP000017746">
    <property type="component" value="Chromosome"/>
</dbReference>
<proteinExistence type="predicted"/>
<dbReference type="GO" id="GO:0016887">
    <property type="term" value="F:ATP hydrolysis activity"/>
    <property type="evidence" value="ECO:0007669"/>
    <property type="project" value="InterPro"/>
</dbReference>
<evidence type="ECO:0000259" key="1">
    <source>
        <dbReference type="Pfam" id="PF13304"/>
    </source>
</evidence>
<dbReference type="OrthoDB" id="3237462at2"/>
<reference evidence="2 3" key="1">
    <citation type="journal article" date="2014" name="J. Biotechnol.">
        <title>Complete genome sequence of the actinobacterium Actinoplanes friuliensis HAG 010964, producer of the lipopeptide antibiotic friulimycin.</title>
        <authorList>
            <person name="Ruckert C."/>
            <person name="Szczepanowski R."/>
            <person name="Albersmeier A."/>
            <person name="Goesmann A."/>
            <person name="Fischer N."/>
            <person name="Steinkamper A."/>
            <person name="Puhler A."/>
            <person name="Biener R."/>
            <person name="Schwartz D."/>
            <person name="Kalinowski J."/>
        </authorList>
    </citation>
    <scope>NUCLEOTIDE SEQUENCE [LARGE SCALE GENOMIC DNA]</scope>
    <source>
        <strain evidence="2 3">DSM 7358</strain>
    </source>
</reference>
<keyword evidence="3" id="KW-1185">Reference proteome</keyword>
<feature type="domain" description="ATPase AAA-type core" evidence="1">
    <location>
        <begin position="228"/>
        <end position="351"/>
    </location>
</feature>
<name>U5VR99_9ACTN</name>
<dbReference type="PANTHER" id="PTHR43581:SF2">
    <property type="entry name" value="EXCINUCLEASE ATPASE SUBUNIT"/>
    <property type="match status" value="1"/>
</dbReference>
<dbReference type="eggNOG" id="COG4637">
    <property type="taxonomic scope" value="Bacteria"/>
</dbReference>
<evidence type="ECO:0000313" key="3">
    <source>
        <dbReference type="Proteomes" id="UP000017746"/>
    </source>
</evidence>
<accession>U5VR99</accession>
<dbReference type="GO" id="GO:0005524">
    <property type="term" value="F:ATP binding"/>
    <property type="evidence" value="ECO:0007669"/>
    <property type="project" value="InterPro"/>
</dbReference>
<dbReference type="PANTHER" id="PTHR43581">
    <property type="entry name" value="ATP/GTP PHOSPHATASE"/>
    <property type="match status" value="1"/>
</dbReference>
<dbReference type="InterPro" id="IPR003959">
    <property type="entry name" value="ATPase_AAA_core"/>
</dbReference>
<dbReference type="EMBL" id="CP006272">
    <property type="protein sequence ID" value="AGZ39337.1"/>
    <property type="molecule type" value="Genomic_DNA"/>
</dbReference>
<dbReference type="RefSeq" id="WP_023358868.1">
    <property type="nucleotide sequence ID" value="NC_022657.1"/>
</dbReference>
<dbReference type="STRING" id="1246995.AFR_05240"/>
<dbReference type="PATRIC" id="fig|1246995.3.peg.1060"/>
<dbReference type="Gene3D" id="3.40.50.300">
    <property type="entry name" value="P-loop containing nucleotide triphosphate hydrolases"/>
    <property type="match status" value="1"/>
</dbReference>
<dbReference type="SUPFAM" id="SSF52540">
    <property type="entry name" value="P-loop containing nucleoside triphosphate hydrolases"/>
    <property type="match status" value="1"/>
</dbReference>
<dbReference type="InterPro" id="IPR027417">
    <property type="entry name" value="P-loop_NTPase"/>
</dbReference>
<protein>
    <recommendedName>
        <fullName evidence="1">ATPase AAA-type core domain-containing protein</fullName>
    </recommendedName>
</protein>
<dbReference type="Pfam" id="PF13304">
    <property type="entry name" value="AAA_21"/>
    <property type="match status" value="1"/>
</dbReference>
<organism evidence="2 3">
    <name type="scientific">Actinoplanes friuliensis DSM 7358</name>
    <dbReference type="NCBI Taxonomy" id="1246995"/>
    <lineage>
        <taxon>Bacteria</taxon>
        <taxon>Bacillati</taxon>
        <taxon>Actinomycetota</taxon>
        <taxon>Actinomycetes</taxon>
        <taxon>Micromonosporales</taxon>
        <taxon>Micromonosporaceae</taxon>
        <taxon>Actinoplanes</taxon>
    </lineage>
</organism>
<dbReference type="AlphaFoldDB" id="U5VR99"/>
<evidence type="ECO:0000313" key="2">
    <source>
        <dbReference type="EMBL" id="AGZ39337.1"/>
    </source>
</evidence>
<dbReference type="HOGENOM" id="CLU_032808_0_0_11"/>